<comment type="caution">
    <text evidence="3">The sequence shown here is derived from an EMBL/GenBank/DDBJ whole genome shotgun (WGS) entry which is preliminary data.</text>
</comment>
<gene>
    <name evidence="3" type="ORF">GGI19_004719</name>
</gene>
<evidence type="ECO:0000313" key="4">
    <source>
        <dbReference type="Proteomes" id="UP001140011"/>
    </source>
</evidence>
<proteinExistence type="predicted"/>
<reference evidence="3" key="1">
    <citation type="submission" date="2022-07" db="EMBL/GenBank/DDBJ databases">
        <title>Phylogenomic reconstructions and comparative analyses of Kickxellomycotina fungi.</title>
        <authorList>
            <person name="Reynolds N.K."/>
            <person name="Stajich J.E."/>
            <person name="Barry K."/>
            <person name="Grigoriev I.V."/>
            <person name="Crous P."/>
            <person name="Smith M.E."/>
        </authorList>
    </citation>
    <scope>NUCLEOTIDE SEQUENCE</scope>
    <source>
        <strain evidence="3">BCRC 34297</strain>
    </source>
</reference>
<keyword evidence="4" id="KW-1185">Reference proteome</keyword>
<evidence type="ECO:0000313" key="3">
    <source>
        <dbReference type="EMBL" id="KAJ2751068.1"/>
    </source>
</evidence>
<sequence length="621" mass="69546">MNCQQRKLLLPFCARSRSIVLGLQSPSHDSGRLILIVVHDIFARRALARIRRERVTVAAERPEYNQRVDIELRPEVRIAAVAYADDLTLAGTSWEDLQATMDLAVTWSDMVGVQVNTTKTELLEWPRPDPSEPPLTWRQGEANQPITRSLGDSEPARLLGQYIVPDGKQGSLTEFIRGTARTLTANLGKKWITDRQAQYMYQAVLCPALAYKMQGVVLSEEEITAIQAPLMTMVKHKFGVPSTTPESFWFARSGGRLTRLHAEYDRRGIEMTVRMRNGEGCTECRNLAKWIEAAASKRLKFPGDPLAYPELAEATVSRITGESWWPNVTLILARRGINIGIPATGEVQQQGPKLFWECKMKTQINVLNRTHVGTAQPPMIKGEVARKVLEWPATMPEPTAELFLADEIKRRFRRLDIAGLAASATRIEIHTNGSLEPGSRSTPARMGFAAIFWFHMAGETIKEVTVAGATKDGPFSSTMAEIMAIVAVLAVLPSDVKATVWWDSQAAIAYTRLLQKKSDNSWRKSPQAYMAQFHIDRIRQRREPLRMKWVRGHKGNKGNEATDCVAKDAWSQPQGWWSLRLGSLPERPSGHDSSALQDRRHYQKAGGSKGGTATLDVTYER</sequence>
<dbReference type="Pfam" id="PF00075">
    <property type="entry name" value="RNase_H"/>
    <property type="match status" value="1"/>
</dbReference>
<dbReference type="GO" id="GO:0003676">
    <property type="term" value="F:nucleic acid binding"/>
    <property type="evidence" value="ECO:0007669"/>
    <property type="project" value="InterPro"/>
</dbReference>
<organism evidence="3 4">
    <name type="scientific">Coemansia pectinata</name>
    <dbReference type="NCBI Taxonomy" id="1052879"/>
    <lineage>
        <taxon>Eukaryota</taxon>
        <taxon>Fungi</taxon>
        <taxon>Fungi incertae sedis</taxon>
        <taxon>Zoopagomycota</taxon>
        <taxon>Kickxellomycotina</taxon>
        <taxon>Kickxellomycetes</taxon>
        <taxon>Kickxellales</taxon>
        <taxon>Kickxellaceae</taxon>
        <taxon>Coemansia</taxon>
    </lineage>
</organism>
<evidence type="ECO:0000259" key="2">
    <source>
        <dbReference type="PROSITE" id="PS50879"/>
    </source>
</evidence>
<dbReference type="EMBL" id="JANBUH010000454">
    <property type="protein sequence ID" value="KAJ2751068.1"/>
    <property type="molecule type" value="Genomic_DNA"/>
</dbReference>
<dbReference type="AlphaFoldDB" id="A0A9W8GS83"/>
<name>A0A9W8GS83_9FUNG</name>
<dbReference type="InterPro" id="IPR002156">
    <property type="entry name" value="RNaseH_domain"/>
</dbReference>
<dbReference type="SUPFAM" id="SSF53098">
    <property type="entry name" value="Ribonuclease H-like"/>
    <property type="match status" value="1"/>
</dbReference>
<dbReference type="GO" id="GO:0004523">
    <property type="term" value="F:RNA-DNA hybrid ribonuclease activity"/>
    <property type="evidence" value="ECO:0007669"/>
    <property type="project" value="InterPro"/>
</dbReference>
<protein>
    <recommendedName>
        <fullName evidence="2">RNase H type-1 domain-containing protein</fullName>
    </recommendedName>
</protein>
<dbReference type="OrthoDB" id="5586065at2759"/>
<dbReference type="Gene3D" id="3.30.420.10">
    <property type="entry name" value="Ribonuclease H-like superfamily/Ribonuclease H"/>
    <property type="match status" value="1"/>
</dbReference>
<feature type="domain" description="RNase H type-1" evidence="2">
    <location>
        <begin position="423"/>
        <end position="571"/>
    </location>
</feature>
<dbReference type="InterPro" id="IPR012337">
    <property type="entry name" value="RNaseH-like_sf"/>
</dbReference>
<dbReference type="PROSITE" id="PS50879">
    <property type="entry name" value="RNASE_H_1"/>
    <property type="match status" value="1"/>
</dbReference>
<evidence type="ECO:0000256" key="1">
    <source>
        <dbReference type="SAM" id="MobiDB-lite"/>
    </source>
</evidence>
<accession>A0A9W8GS83</accession>
<dbReference type="Proteomes" id="UP001140011">
    <property type="component" value="Unassembled WGS sequence"/>
</dbReference>
<dbReference type="InterPro" id="IPR036397">
    <property type="entry name" value="RNaseH_sf"/>
</dbReference>
<feature type="region of interest" description="Disordered" evidence="1">
    <location>
        <begin position="582"/>
        <end position="621"/>
    </location>
</feature>